<evidence type="ECO:0000313" key="2">
    <source>
        <dbReference type="EMBL" id="AES68751.1"/>
    </source>
</evidence>
<dbReference type="SUPFAM" id="SSF52058">
    <property type="entry name" value="L domain-like"/>
    <property type="match status" value="2"/>
</dbReference>
<dbReference type="OrthoDB" id="1431738at2759"/>
<dbReference type="EnsemblPlants" id="AES68751">
    <property type="protein sequence ID" value="AES68751"/>
    <property type="gene ID" value="MTR_3g014460"/>
</dbReference>
<dbReference type="KEGG" id="mtr:11420595"/>
<dbReference type="AlphaFoldDB" id="G7J0J0"/>
<reference evidence="2 4" key="1">
    <citation type="journal article" date="2011" name="Nature">
        <title>The Medicago genome provides insight into the evolution of rhizobial symbioses.</title>
        <authorList>
            <person name="Young N.D."/>
            <person name="Debelle F."/>
            <person name="Oldroyd G.E."/>
            <person name="Geurts R."/>
            <person name="Cannon S.B."/>
            <person name="Udvardi M.K."/>
            <person name="Benedito V.A."/>
            <person name="Mayer K.F."/>
            <person name="Gouzy J."/>
            <person name="Schoof H."/>
            <person name="Van de Peer Y."/>
            <person name="Proost S."/>
            <person name="Cook D.R."/>
            <person name="Meyers B.C."/>
            <person name="Spannagl M."/>
            <person name="Cheung F."/>
            <person name="De Mita S."/>
            <person name="Krishnakumar V."/>
            <person name="Gundlach H."/>
            <person name="Zhou S."/>
            <person name="Mudge J."/>
            <person name="Bharti A.K."/>
            <person name="Murray J.D."/>
            <person name="Naoumkina M.A."/>
            <person name="Rosen B."/>
            <person name="Silverstein K.A."/>
            <person name="Tang H."/>
            <person name="Rombauts S."/>
            <person name="Zhao P.X."/>
            <person name="Zhou P."/>
            <person name="Barbe V."/>
            <person name="Bardou P."/>
            <person name="Bechner M."/>
            <person name="Bellec A."/>
            <person name="Berger A."/>
            <person name="Berges H."/>
            <person name="Bidwell S."/>
            <person name="Bisseling T."/>
            <person name="Choisne N."/>
            <person name="Couloux A."/>
            <person name="Denny R."/>
            <person name="Deshpande S."/>
            <person name="Dai X."/>
            <person name="Doyle J.J."/>
            <person name="Dudez A.M."/>
            <person name="Farmer A.D."/>
            <person name="Fouteau S."/>
            <person name="Franken C."/>
            <person name="Gibelin C."/>
            <person name="Gish J."/>
            <person name="Goldstein S."/>
            <person name="Gonzalez A.J."/>
            <person name="Green P.J."/>
            <person name="Hallab A."/>
            <person name="Hartog M."/>
            <person name="Hua A."/>
            <person name="Humphray S.J."/>
            <person name="Jeong D.H."/>
            <person name="Jing Y."/>
            <person name="Jocker A."/>
            <person name="Kenton S.M."/>
            <person name="Kim D.J."/>
            <person name="Klee K."/>
            <person name="Lai H."/>
            <person name="Lang C."/>
            <person name="Lin S."/>
            <person name="Macmil S.L."/>
            <person name="Magdelenat G."/>
            <person name="Matthews L."/>
            <person name="McCorrison J."/>
            <person name="Monaghan E.L."/>
            <person name="Mun J.H."/>
            <person name="Najar F.Z."/>
            <person name="Nicholson C."/>
            <person name="Noirot C."/>
            <person name="O'Bleness M."/>
            <person name="Paule C.R."/>
            <person name="Poulain J."/>
            <person name="Prion F."/>
            <person name="Qin B."/>
            <person name="Qu C."/>
            <person name="Retzel E.F."/>
            <person name="Riddle C."/>
            <person name="Sallet E."/>
            <person name="Samain S."/>
            <person name="Samson N."/>
            <person name="Sanders I."/>
            <person name="Saurat O."/>
            <person name="Scarpelli C."/>
            <person name="Schiex T."/>
            <person name="Segurens B."/>
            <person name="Severin A.J."/>
            <person name="Sherrier D.J."/>
            <person name="Shi R."/>
            <person name="Sims S."/>
            <person name="Singer S.R."/>
            <person name="Sinharoy S."/>
            <person name="Sterck L."/>
            <person name="Viollet A."/>
            <person name="Wang B.B."/>
            <person name="Wang K."/>
            <person name="Wang M."/>
            <person name="Wang X."/>
            <person name="Warfsmann J."/>
            <person name="Weissenbach J."/>
            <person name="White D.D."/>
            <person name="White J.D."/>
            <person name="Wiley G.B."/>
            <person name="Wincker P."/>
            <person name="Xing Y."/>
            <person name="Yang L."/>
            <person name="Yao Z."/>
            <person name="Ying F."/>
            <person name="Zhai J."/>
            <person name="Zhou L."/>
            <person name="Zuber A."/>
            <person name="Denarie J."/>
            <person name="Dixon R.A."/>
            <person name="May G.D."/>
            <person name="Schwartz D.C."/>
            <person name="Rogers J."/>
            <person name="Quetier F."/>
            <person name="Town C.D."/>
            <person name="Roe B.A."/>
        </authorList>
    </citation>
    <scope>NUCLEOTIDE SEQUENCE [LARGE SCALE GENOMIC DNA]</scope>
    <source>
        <strain evidence="2">A17</strain>
        <strain evidence="3 4">cv. Jemalong A17</strain>
    </source>
</reference>
<evidence type="ECO:0000256" key="1">
    <source>
        <dbReference type="ARBA" id="ARBA00022821"/>
    </source>
</evidence>
<proteinExistence type="predicted"/>
<evidence type="ECO:0000313" key="4">
    <source>
        <dbReference type="Proteomes" id="UP000002051"/>
    </source>
</evidence>
<dbReference type="eggNOG" id="KOG4658">
    <property type="taxonomic scope" value="Eukaryota"/>
</dbReference>
<dbReference type="PANTHER" id="PTHR36766:SF40">
    <property type="entry name" value="DISEASE RESISTANCE PROTEIN RGA3"/>
    <property type="match status" value="1"/>
</dbReference>
<evidence type="ECO:0000313" key="3">
    <source>
        <dbReference type="EnsemblPlants" id="AES68751"/>
    </source>
</evidence>
<keyword evidence="1" id="KW-0611">Plant defense</keyword>
<name>G7J0J0_MEDTR</name>
<reference evidence="2 4" key="2">
    <citation type="journal article" date="2014" name="BMC Genomics">
        <title>An improved genome release (version Mt4.0) for the model legume Medicago truncatula.</title>
        <authorList>
            <person name="Tang H."/>
            <person name="Krishnakumar V."/>
            <person name="Bidwell S."/>
            <person name="Rosen B."/>
            <person name="Chan A."/>
            <person name="Zhou S."/>
            <person name="Gentzbittel L."/>
            <person name="Childs K.L."/>
            <person name="Yandell M."/>
            <person name="Gundlach H."/>
            <person name="Mayer K.F."/>
            <person name="Schwartz D.C."/>
            <person name="Town C.D."/>
        </authorList>
    </citation>
    <scope>GENOME REANNOTATION</scope>
    <source>
        <strain evidence="3 4">cv. Jemalong A17</strain>
    </source>
</reference>
<organism evidence="2 4">
    <name type="scientific">Medicago truncatula</name>
    <name type="common">Barrel medic</name>
    <name type="synonym">Medicago tribuloides</name>
    <dbReference type="NCBI Taxonomy" id="3880"/>
    <lineage>
        <taxon>Eukaryota</taxon>
        <taxon>Viridiplantae</taxon>
        <taxon>Streptophyta</taxon>
        <taxon>Embryophyta</taxon>
        <taxon>Tracheophyta</taxon>
        <taxon>Spermatophyta</taxon>
        <taxon>Magnoliopsida</taxon>
        <taxon>eudicotyledons</taxon>
        <taxon>Gunneridae</taxon>
        <taxon>Pentapetalae</taxon>
        <taxon>rosids</taxon>
        <taxon>fabids</taxon>
        <taxon>Fabales</taxon>
        <taxon>Fabaceae</taxon>
        <taxon>Papilionoideae</taxon>
        <taxon>50 kb inversion clade</taxon>
        <taxon>NPAAA clade</taxon>
        <taxon>Hologalegina</taxon>
        <taxon>IRL clade</taxon>
        <taxon>Trifolieae</taxon>
        <taxon>Medicago</taxon>
    </lineage>
</organism>
<keyword evidence="4" id="KW-1185">Reference proteome</keyword>
<dbReference type="HOGENOM" id="CLU_000288_18_23_1"/>
<gene>
    <name evidence="3" type="primary">11420595</name>
    <name evidence="2" type="ordered locus">MTR_3g014460</name>
</gene>
<dbReference type="InterPro" id="IPR032675">
    <property type="entry name" value="LRR_dom_sf"/>
</dbReference>
<sequence>MNSVKTLGTELYGSSNSSLFQPFISLETLQFGDMQEWEEWKLIGGTSTEFLSLAHLSLYKCPKLKGNIPGNLPSLTFLSLCNCPKLKGMTSNNLPSLRELVLQECPLLMDSRHSDDHSNNIFTSPSSDVFSKLMICLSSLRKMTLHNISSLTSFPRDGLPKTLHSLKIWNCGNLEFLPYEFFHSYKSLENLEIFDSCNSMTSFTLCFLPFLQTLHILNCKNLKSILIAEDTSQHNLLFLRTVEIRNCDELESVSLGGFPIPNLLHLIVSGCKKLSSLPEPTNTLGILQNVKIGDLPSLQYFAIDDLPVSLRELSVCRVGGILWNTTWERLTSLSMLSIMGDDLVKAMMKMEVPLLPTSLVSLAISLEDIECLDGKWLQHLTSLQKCKILGAVKLKSLPEEGKLPSSLKVLHIYNCPLLAASLLRKEGKEWRKIARIPFIFINGNIIT</sequence>
<dbReference type="PaxDb" id="3880-AES68751"/>
<reference evidence="3" key="3">
    <citation type="submission" date="2015-04" db="UniProtKB">
        <authorList>
            <consortium name="EnsemblPlants"/>
        </authorList>
    </citation>
    <scope>IDENTIFICATION</scope>
    <source>
        <strain evidence="3">cv. Jemalong A17</strain>
    </source>
</reference>
<dbReference type="OMA" id="TNCENIE"/>
<protein>
    <submittedName>
        <fullName evidence="2">LRR and NB-ARC domain disease resistance protein, putative</fullName>
    </submittedName>
</protein>
<dbReference type="EMBL" id="CM001219">
    <property type="protein sequence ID" value="AES68751.1"/>
    <property type="molecule type" value="Genomic_DNA"/>
</dbReference>
<dbReference type="GO" id="GO:0006952">
    <property type="term" value="P:defense response"/>
    <property type="evidence" value="ECO:0007669"/>
    <property type="project" value="UniProtKB-KW"/>
</dbReference>
<dbReference type="Gene3D" id="3.80.10.10">
    <property type="entry name" value="Ribonuclease Inhibitor"/>
    <property type="match status" value="1"/>
</dbReference>
<dbReference type="PANTHER" id="PTHR36766">
    <property type="entry name" value="PLANT BROAD-SPECTRUM MILDEW RESISTANCE PROTEIN RPW8"/>
    <property type="match status" value="1"/>
</dbReference>
<accession>G7J0J0</accession>
<dbReference type="Proteomes" id="UP000002051">
    <property type="component" value="Chromosome 3"/>
</dbReference>